<sequence>MGSQIDIYFSEIDALIKFQLEDNVQNHSEIKRKFRGVLGLINEIEVDDENQYGLYKYEYHKTYYSYLKANDDMEGANKQKILAERYEKYTNTRTEETQYVLHPSVDFIASNDINQDCNLKTEILEELKQISPILEDELVEINIVDKLTSEIQQIFKKLSGITKTFEGYQEAINCEFHMHKLADRLINEKLIILKANNNSEEENKSSRIENVSMELIDHLKCLKLLAHKDAYSKRKEFISFLSNSSNKIEILFKNVINTEEEINRRARILGSCFHPDRTKNPKCPYVLHEIYKSQGDELFRLISKFKEHLLNELKKTLELKDHENYGNELWKITIDYHNASKETESIKERRYQRALF</sequence>
<name>A0A9N9F1W3_9GLOM</name>
<accession>A0A9N9F1W3</accession>
<dbReference type="Proteomes" id="UP000789405">
    <property type="component" value="Unassembled WGS sequence"/>
</dbReference>
<dbReference type="EMBL" id="CAJVPY010001047">
    <property type="protein sequence ID" value="CAG8504768.1"/>
    <property type="molecule type" value="Genomic_DNA"/>
</dbReference>
<evidence type="ECO:0000313" key="2">
    <source>
        <dbReference type="Proteomes" id="UP000789405"/>
    </source>
</evidence>
<organism evidence="1 2">
    <name type="scientific">Dentiscutata erythropus</name>
    <dbReference type="NCBI Taxonomy" id="1348616"/>
    <lineage>
        <taxon>Eukaryota</taxon>
        <taxon>Fungi</taxon>
        <taxon>Fungi incertae sedis</taxon>
        <taxon>Mucoromycota</taxon>
        <taxon>Glomeromycotina</taxon>
        <taxon>Glomeromycetes</taxon>
        <taxon>Diversisporales</taxon>
        <taxon>Gigasporaceae</taxon>
        <taxon>Dentiscutata</taxon>
    </lineage>
</organism>
<proteinExistence type="predicted"/>
<gene>
    <name evidence="1" type="ORF">DERYTH_LOCUS3084</name>
</gene>
<protein>
    <submittedName>
        <fullName evidence="1">20795_t:CDS:1</fullName>
    </submittedName>
</protein>
<keyword evidence="2" id="KW-1185">Reference proteome</keyword>
<reference evidence="1" key="1">
    <citation type="submission" date="2021-06" db="EMBL/GenBank/DDBJ databases">
        <authorList>
            <person name="Kallberg Y."/>
            <person name="Tangrot J."/>
            <person name="Rosling A."/>
        </authorList>
    </citation>
    <scope>NUCLEOTIDE SEQUENCE</scope>
    <source>
        <strain evidence="1">MA453B</strain>
    </source>
</reference>
<dbReference type="OrthoDB" id="2435425at2759"/>
<dbReference type="AlphaFoldDB" id="A0A9N9F1W3"/>
<evidence type="ECO:0000313" key="1">
    <source>
        <dbReference type="EMBL" id="CAG8504768.1"/>
    </source>
</evidence>
<comment type="caution">
    <text evidence="1">The sequence shown here is derived from an EMBL/GenBank/DDBJ whole genome shotgun (WGS) entry which is preliminary data.</text>
</comment>